<keyword evidence="13" id="KW-1185">Reference proteome</keyword>
<gene>
    <name evidence="10" type="ordered locus">Fisuc_2065</name>
    <name evidence="11" type="ordered locus">FSU_2592</name>
</gene>
<evidence type="ECO:0000259" key="8">
    <source>
        <dbReference type="Pfam" id="PF00933"/>
    </source>
</evidence>
<dbReference type="InterPro" id="IPR002772">
    <property type="entry name" value="Glyco_hydro_3_C"/>
</dbReference>
<evidence type="ECO:0000313" key="12">
    <source>
        <dbReference type="Proteomes" id="UP000000517"/>
    </source>
</evidence>
<proteinExistence type="inferred from homology"/>
<sequence length="678" mass="72418">MNLSKIGIFAFATLAAISAAQAGISGSIVDESGAPIHNAAVTVRTLPKLIANARTLTNDKGAFSLNNAKKGQSIVVRKAGFLPETLSVIPGKKNYGNITLKRDPIENRIDSIMAKMTLDDMIAQMTQAKAPAVKCGNSICGSALEGGGAYTADFYTNAWKQKIPVIYGKDNVHGVADVNNATIFPHNIGLGATRDSALVRKIGQAVAEEMWAAHIDLNFAPAITVPQDERWGRVYEGFGETTELAVDLGAAFVRGQQGDNNDAEWRVITTLKHFIGDGATDNGYDRGNATMTDKVLRQKYLPPYEAGVEQGALSVMASFNQVNGIHQHVDSAKITGILKTELAFDGYVIADWEGIESSTTPGAAGDYSPGLVTGISSKDAIKNAINAGLDMAMVPQSAEAFVRSMKELVASGAISEERVKDACRRILRAKIRAGRIDNPSGPAAYVGVTKNIGSAEHRQLAREAVQKSLVILKNKKVLPLKTTDKIFVTGSHANNTGLQCGAWTQGWQGTMENVPGATSIQAGFDEVANGARVATAEEAKTIVYVIGEVPYAEWFGDYRGDDFNNKIITKKARTDMSFNSTDNDIAQIKEWQKAGHKVAVVLITGRPLPITSLINVADAFVVAWLPGSEGAGVADVLFGKVKPTGKLPHTWPKDAKQIPINVGDGKKGLYPYGFGLTY</sequence>
<dbReference type="KEGG" id="fsu:Fisuc_2065"/>
<feature type="domain" description="Glycoside hydrolase family 3 C-terminal" evidence="9">
    <location>
        <begin position="470"/>
        <end position="678"/>
    </location>
</feature>
<name>C9RJD5_FIBSS</name>
<dbReference type="EMBL" id="CP002158">
    <property type="protein sequence ID" value="ADL25584.1"/>
    <property type="molecule type" value="Genomic_DNA"/>
</dbReference>
<protein>
    <recommendedName>
        <fullName evidence="3">beta-glucosidase</fullName>
        <ecNumber evidence="3">3.2.1.21</ecNumber>
    </recommendedName>
</protein>
<evidence type="ECO:0000313" key="10">
    <source>
        <dbReference type="EMBL" id="ACX75652.1"/>
    </source>
</evidence>
<dbReference type="PANTHER" id="PTHR30620:SF16">
    <property type="entry name" value="LYSOSOMAL BETA GLUCOSIDASE"/>
    <property type="match status" value="1"/>
</dbReference>
<evidence type="ECO:0000256" key="2">
    <source>
        <dbReference type="ARBA" id="ARBA00005336"/>
    </source>
</evidence>
<dbReference type="SUPFAM" id="SSF49464">
    <property type="entry name" value="Carboxypeptidase regulatory domain-like"/>
    <property type="match status" value="1"/>
</dbReference>
<dbReference type="CAZy" id="GH3">
    <property type="family name" value="Glycoside Hydrolase Family 3"/>
</dbReference>
<dbReference type="InterPro" id="IPR017853">
    <property type="entry name" value="GH"/>
</dbReference>
<reference evidence="11" key="3">
    <citation type="submission" date="2010-08" db="EMBL/GenBank/DDBJ databases">
        <authorList>
            <person name="Durkin A.S."/>
            <person name="Nelson K.E."/>
            <person name="Morrison M."/>
            <person name="Forsberg C.W."/>
            <person name="Wilson D.B."/>
            <person name="Russell J.B."/>
            <person name="Cann I.K.O."/>
            <person name="Mackie R.I."/>
            <person name="White B.A."/>
        </authorList>
    </citation>
    <scope>NUCLEOTIDE SEQUENCE</scope>
    <source>
        <strain evidence="11">S85</strain>
    </source>
</reference>
<dbReference type="eggNOG" id="COG1472">
    <property type="taxonomic scope" value="Bacteria"/>
</dbReference>
<dbReference type="OrthoDB" id="9803863at2"/>
<dbReference type="PRINTS" id="PR00133">
    <property type="entry name" value="GLHYDRLASE3"/>
</dbReference>
<dbReference type="InterPro" id="IPR001764">
    <property type="entry name" value="Glyco_hydro_3_N"/>
</dbReference>
<comment type="catalytic activity">
    <reaction evidence="1">
        <text>Hydrolysis of terminal, non-reducing beta-D-glucosyl residues with release of beta-D-glucose.</text>
        <dbReference type="EC" id="3.2.1.21"/>
    </reaction>
</comment>
<feature type="signal peptide" evidence="7">
    <location>
        <begin position="1"/>
        <end position="22"/>
    </location>
</feature>
<keyword evidence="5 11" id="KW-0378">Hydrolase</keyword>
<dbReference type="InterPro" id="IPR036881">
    <property type="entry name" value="Glyco_hydro_3_C_sf"/>
</dbReference>
<evidence type="ECO:0000259" key="9">
    <source>
        <dbReference type="Pfam" id="PF01915"/>
    </source>
</evidence>
<dbReference type="PATRIC" id="fig|59374.8.peg.2486"/>
<dbReference type="Pfam" id="PF01915">
    <property type="entry name" value="Glyco_hydro_3_C"/>
    <property type="match status" value="1"/>
</dbReference>
<dbReference type="InterPro" id="IPR051915">
    <property type="entry name" value="Cellulose_Degrad_GH3"/>
</dbReference>
<dbReference type="Proteomes" id="UP000001497">
    <property type="component" value="Chromosome"/>
</dbReference>
<dbReference type="SUPFAM" id="SSF52279">
    <property type="entry name" value="Beta-D-glucan exohydrolase, C-terminal domain"/>
    <property type="match status" value="1"/>
</dbReference>
<dbReference type="EMBL" id="CP001792">
    <property type="protein sequence ID" value="ACX75652.1"/>
    <property type="molecule type" value="Genomic_DNA"/>
</dbReference>
<dbReference type="Gene3D" id="3.40.50.1700">
    <property type="entry name" value="Glycoside hydrolase family 3 C-terminal domain"/>
    <property type="match status" value="1"/>
</dbReference>
<evidence type="ECO:0000313" key="13">
    <source>
        <dbReference type="Proteomes" id="UP000001497"/>
    </source>
</evidence>
<accession>C9RJD5</accession>
<feature type="chain" id="PRO_5003000125" description="beta-glucosidase" evidence="7">
    <location>
        <begin position="23"/>
        <end position="678"/>
    </location>
</feature>
<dbReference type="HOGENOM" id="CLU_004542_9_3_0"/>
<dbReference type="Gene3D" id="2.60.40.1120">
    <property type="entry name" value="Carboxypeptidase-like, regulatory domain"/>
    <property type="match status" value="1"/>
</dbReference>
<dbReference type="AlphaFoldDB" id="C9RJD5"/>
<dbReference type="Pfam" id="PF00933">
    <property type="entry name" value="Glyco_hydro_3"/>
    <property type="match status" value="1"/>
</dbReference>
<keyword evidence="6" id="KW-0326">Glycosidase</keyword>
<dbReference type="RefSeq" id="WP_014546717.1">
    <property type="nucleotide sequence ID" value="NC_013410.1"/>
</dbReference>
<evidence type="ECO:0000256" key="5">
    <source>
        <dbReference type="ARBA" id="ARBA00022801"/>
    </source>
</evidence>
<dbReference type="STRING" id="59374.FSU_2592"/>
<evidence type="ECO:0000313" key="11">
    <source>
        <dbReference type="EMBL" id="ADL25584.1"/>
    </source>
</evidence>
<evidence type="ECO:0000256" key="7">
    <source>
        <dbReference type="SAM" id="SignalP"/>
    </source>
</evidence>
<organism evidence="11 12">
    <name type="scientific">Fibrobacter succinogenes (strain ATCC 19169 / S85)</name>
    <dbReference type="NCBI Taxonomy" id="59374"/>
    <lineage>
        <taxon>Bacteria</taxon>
        <taxon>Pseudomonadati</taxon>
        <taxon>Fibrobacterota</taxon>
        <taxon>Fibrobacteria</taxon>
        <taxon>Fibrobacterales</taxon>
        <taxon>Fibrobacteraceae</taxon>
        <taxon>Fibrobacter</taxon>
    </lineage>
</organism>
<dbReference type="Gene3D" id="3.20.20.300">
    <property type="entry name" value="Glycoside hydrolase, family 3, N-terminal domain"/>
    <property type="match status" value="1"/>
</dbReference>
<dbReference type="GO" id="GO:0008422">
    <property type="term" value="F:beta-glucosidase activity"/>
    <property type="evidence" value="ECO:0007669"/>
    <property type="project" value="UniProtKB-EC"/>
</dbReference>
<dbReference type="InterPro" id="IPR036962">
    <property type="entry name" value="Glyco_hydro_3_N_sf"/>
</dbReference>
<dbReference type="Pfam" id="PF13620">
    <property type="entry name" value="CarboxypepD_reg"/>
    <property type="match status" value="1"/>
</dbReference>
<evidence type="ECO:0000256" key="4">
    <source>
        <dbReference type="ARBA" id="ARBA00022729"/>
    </source>
</evidence>
<comment type="similarity">
    <text evidence="2">Belongs to the glycosyl hydrolase 3 family.</text>
</comment>
<evidence type="ECO:0000256" key="3">
    <source>
        <dbReference type="ARBA" id="ARBA00012744"/>
    </source>
</evidence>
<feature type="domain" description="Glycoside hydrolase family 3 N-terminal" evidence="8">
    <location>
        <begin position="159"/>
        <end position="428"/>
    </location>
</feature>
<dbReference type="KEGG" id="fsc:FSU_2592"/>
<dbReference type="InterPro" id="IPR008969">
    <property type="entry name" value="CarboxyPept-like_regulatory"/>
</dbReference>
<evidence type="ECO:0000256" key="1">
    <source>
        <dbReference type="ARBA" id="ARBA00000448"/>
    </source>
</evidence>
<reference evidence="12" key="2">
    <citation type="submission" date="2010-08" db="EMBL/GenBank/DDBJ databases">
        <title>Complete sequence of Fibrobacter succinogenes subsp. succinogenes S85.</title>
        <authorList>
            <person name="Durkin A.S."/>
            <person name="Nelson K.E."/>
            <person name="Morrison M."/>
            <person name="Forsberg C.W."/>
            <person name="Wilson D.B."/>
            <person name="Russell J.B."/>
            <person name="Cann I.K.O."/>
            <person name="Mackie R.I."/>
            <person name="White B.A."/>
        </authorList>
    </citation>
    <scope>NUCLEOTIDE SEQUENCE [LARGE SCALE GENOMIC DNA]</scope>
    <source>
        <strain evidence="12">ATCC 19169 / S85</strain>
    </source>
</reference>
<dbReference type="PANTHER" id="PTHR30620">
    <property type="entry name" value="PERIPLASMIC BETA-GLUCOSIDASE-RELATED"/>
    <property type="match status" value="1"/>
</dbReference>
<dbReference type="SUPFAM" id="SSF51445">
    <property type="entry name" value="(Trans)glycosidases"/>
    <property type="match status" value="1"/>
</dbReference>
<reference evidence="10 13" key="1">
    <citation type="submission" date="2009-10" db="EMBL/GenBank/DDBJ databases">
        <title>Complete sequence of Fibrobacter succinogenes subsp. succinogenes S85.</title>
        <authorList>
            <consortium name="US DOE Joint Genome Institute"/>
            <person name="Lucas S."/>
            <person name="Copeland A."/>
            <person name="Lapidus A."/>
            <person name="Glavina del Rio T."/>
            <person name="Tice H."/>
            <person name="Bruce D."/>
            <person name="Goodwin L."/>
            <person name="Pitluck S."/>
            <person name="Chertkov O."/>
            <person name="Detter J.C."/>
            <person name="Han C."/>
            <person name="Tapia R."/>
            <person name="Larimer F."/>
            <person name="Land M."/>
            <person name="Hauser L."/>
            <person name="Kyrpides N."/>
            <person name="Mikhailova N."/>
            <person name="Weimer P.J."/>
            <person name="Stevenson D.M."/>
            <person name="Boyum J."/>
            <person name="Brumm P.I."/>
            <person name="Mead D."/>
        </authorList>
    </citation>
    <scope>NUCLEOTIDE SEQUENCE [LARGE SCALE GENOMIC DNA]</scope>
    <source>
        <strain evidence="13">ATCC 19169 / S85</strain>
        <strain evidence="10">S85</strain>
    </source>
</reference>
<dbReference type="EC" id="3.2.1.21" evidence="3"/>
<keyword evidence="4 7" id="KW-0732">Signal</keyword>
<dbReference type="GO" id="GO:0009251">
    <property type="term" value="P:glucan catabolic process"/>
    <property type="evidence" value="ECO:0007669"/>
    <property type="project" value="TreeGrafter"/>
</dbReference>
<dbReference type="Proteomes" id="UP000000517">
    <property type="component" value="Chromosome"/>
</dbReference>
<evidence type="ECO:0000256" key="6">
    <source>
        <dbReference type="ARBA" id="ARBA00023295"/>
    </source>
</evidence>